<dbReference type="PANTHER" id="PTHR16950:SF25">
    <property type="entry name" value="ZINC TRANSPORTER SLC39A7"/>
    <property type="match status" value="1"/>
</dbReference>
<feature type="transmembrane region" description="Helical" evidence="8">
    <location>
        <begin position="138"/>
        <end position="162"/>
    </location>
</feature>
<feature type="compositionally biased region" description="Basic residues" evidence="7">
    <location>
        <begin position="111"/>
        <end position="121"/>
    </location>
</feature>
<dbReference type="GO" id="GO:0006882">
    <property type="term" value="P:intracellular zinc ion homeostasis"/>
    <property type="evidence" value="ECO:0007669"/>
    <property type="project" value="TreeGrafter"/>
</dbReference>
<sequence length="474" mass="51496">MEHAKMRGRRSVAIKQESNSKNVRVYIALGLFLVMLWMSLPTLAGGHLHEHDHNHHGHHHHHDENPSFKYSKQANEQYEDDHHHDHHHHHHDESPGFKYSQQANEEAAHDHHAHGHQHHHHHEDSHKAAKPKPEIDTFYIWVHSLSSTLLISAAPFFILFAIPLDNTEEMQPRLKTLLAFASGGLLGDAFLHLIPHAIQPHHHHGGDEGHGHSHGHSHGGEEEGHGHDMRVGLWVLAGIIAFLAVEKGVRLIKQDSAGGGHGHSHGAPAVKKAKTTPPPSPSKKDGKPGASGDKKSKKEVAEAAKAKGKAVKKEPKKEDIKIAGYLNLAADFTHNFTDGLAIGASYLAGNSIGIVTTITILLHEVPHEIGDFAILVKSGCSKKKAMLLQLTTAVGALAGTVLALLGSGSDAAESWVLPFTAGGFIYIATVSVIPELLEESTKLWQSLKEIAALLAGVGMMGTCLKAIEDRMQHV</sequence>
<protein>
    <submittedName>
        <fullName evidence="9">Putative zinc transporter</fullName>
    </submittedName>
</protein>
<proteinExistence type="inferred from homology"/>
<dbReference type="AlphaFoldDB" id="A0A1Q3F1D0"/>
<keyword evidence="2" id="KW-0813">Transport</keyword>
<comment type="similarity">
    <text evidence="6">Belongs to the ZIP transporter (TC 2.A.5) family. KE4/Catsup subfamily.</text>
</comment>
<feature type="transmembrane region" description="Helical" evidence="8">
    <location>
        <begin position="387"/>
        <end position="409"/>
    </location>
</feature>
<keyword evidence="5 8" id="KW-0472">Membrane</keyword>
<reference evidence="9" key="1">
    <citation type="submission" date="2017-01" db="EMBL/GenBank/DDBJ databases">
        <title>A deep insight into the sialotranscriptome of adult male and female Cluex tarsalis mosquitoes.</title>
        <authorList>
            <person name="Ribeiro J.M."/>
            <person name="Moreira F."/>
            <person name="Bernard K.A."/>
            <person name="Calvo E."/>
        </authorList>
    </citation>
    <scope>NUCLEOTIDE SEQUENCE</scope>
    <source>
        <strain evidence="9">Kern County</strain>
        <tissue evidence="9">Salivary glands</tissue>
    </source>
</reference>
<evidence type="ECO:0000313" key="9">
    <source>
        <dbReference type="EMBL" id="JAV21339.1"/>
    </source>
</evidence>
<dbReference type="GO" id="GO:0005385">
    <property type="term" value="F:zinc ion transmembrane transporter activity"/>
    <property type="evidence" value="ECO:0007669"/>
    <property type="project" value="TreeGrafter"/>
</dbReference>
<evidence type="ECO:0000256" key="4">
    <source>
        <dbReference type="ARBA" id="ARBA00022989"/>
    </source>
</evidence>
<evidence type="ECO:0000256" key="8">
    <source>
        <dbReference type="SAM" id="Phobius"/>
    </source>
</evidence>
<dbReference type="GO" id="GO:0016020">
    <property type="term" value="C:membrane"/>
    <property type="evidence" value="ECO:0007669"/>
    <property type="project" value="UniProtKB-SubCell"/>
</dbReference>
<organism evidence="9">
    <name type="scientific">Culex tarsalis</name>
    <name type="common">Encephalitis mosquito</name>
    <dbReference type="NCBI Taxonomy" id="7177"/>
    <lineage>
        <taxon>Eukaryota</taxon>
        <taxon>Metazoa</taxon>
        <taxon>Ecdysozoa</taxon>
        <taxon>Arthropoda</taxon>
        <taxon>Hexapoda</taxon>
        <taxon>Insecta</taxon>
        <taxon>Pterygota</taxon>
        <taxon>Neoptera</taxon>
        <taxon>Endopterygota</taxon>
        <taxon>Diptera</taxon>
        <taxon>Nematocera</taxon>
        <taxon>Culicoidea</taxon>
        <taxon>Culicidae</taxon>
        <taxon>Culicinae</taxon>
        <taxon>Culicini</taxon>
        <taxon>Culex</taxon>
        <taxon>Culex</taxon>
    </lineage>
</organism>
<name>A0A1Q3F1D0_CULTA</name>
<keyword evidence="3 8" id="KW-0812">Transmembrane</keyword>
<feature type="region of interest" description="Disordered" evidence="7">
    <location>
        <begin position="255"/>
        <end position="312"/>
    </location>
</feature>
<evidence type="ECO:0000256" key="2">
    <source>
        <dbReference type="ARBA" id="ARBA00022448"/>
    </source>
</evidence>
<feature type="region of interest" description="Disordered" evidence="7">
    <location>
        <begin position="78"/>
        <end position="130"/>
    </location>
</feature>
<feature type="transmembrane region" description="Helical" evidence="8">
    <location>
        <begin position="25"/>
        <end position="44"/>
    </location>
</feature>
<evidence type="ECO:0000256" key="5">
    <source>
        <dbReference type="ARBA" id="ARBA00023136"/>
    </source>
</evidence>
<dbReference type="PANTHER" id="PTHR16950">
    <property type="entry name" value="ZINC TRANSPORTER SLC39A7 HISTIDINE-RICH MEMBRANE PROTEIN KE4"/>
    <property type="match status" value="1"/>
</dbReference>
<feature type="transmembrane region" description="Helical" evidence="8">
    <location>
        <begin position="449"/>
        <end position="467"/>
    </location>
</feature>
<feature type="transmembrane region" description="Helical" evidence="8">
    <location>
        <begin position="415"/>
        <end position="437"/>
    </location>
</feature>
<dbReference type="EMBL" id="GFDL01013706">
    <property type="protein sequence ID" value="JAV21339.1"/>
    <property type="molecule type" value="Transcribed_RNA"/>
</dbReference>
<feature type="compositionally biased region" description="Basic and acidic residues" evidence="7">
    <location>
        <begin position="282"/>
        <end position="312"/>
    </location>
</feature>
<evidence type="ECO:0000256" key="6">
    <source>
        <dbReference type="ARBA" id="ARBA00038485"/>
    </source>
</evidence>
<evidence type="ECO:0000256" key="1">
    <source>
        <dbReference type="ARBA" id="ARBA00004141"/>
    </source>
</evidence>
<dbReference type="InterPro" id="IPR003689">
    <property type="entry name" value="ZIP"/>
</dbReference>
<evidence type="ECO:0000256" key="3">
    <source>
        <dbReference type="ARBA" id="ARBA00022692"/>
    </source>
</evidence>
<comment type="subcellular location">
    <subcellularLocation>
        <location evidence="1">Membrane</location>
        <topology evidence="1">Multi-pass membrane protein</topology>
    </subcellularLocation>
</comment>
<keyword evidence="4 8" id="KW-1133">Transmembrane helix</keyword>
<dbReference type="Pfam" id="PF02535">
    <property type="entry name" value="Zip"/>
    <property type="match status" value="1"/>
</dbReference>
<accession>A0A1Q3F1D0</accession>
<evidence type="ECO:0000256" key="7">
    <source>
        <dbReference type="SAM" id="MobiDB-lite"/>
    </source>
</evidence>
<feature type="region of interest" description="Disordered" evidence="7">
    <location>
        <begin position="199"/>
        <end position="226"/>
    </location>
</feature>